<dbReference type="AlphaFoldDB" id="A0A7W4TRG7"/>
<reference evidence="1 2" key="1">
    <citation type="submission" date="2020-08" db="EMBL/GenBank/DDBJ databases">
        <title>The Agave Microbiome: Exploring the role of microbial communities in plant adaptations to desert environments.</title>
        <authorList>
            <person name="Partida-Martinez L.P."/>
        </authorList>
    </citation>
    <scope>NUCLEOTIDE SEQUENCE [LARGE SCALE GENOMIC DNA]</scope>
    <source>
        <strain evidence="1 2">AS2.23</strain>
    </source>
</reference>
<comment type="caution">
    <text evidence="1">The sequence shown here is derived from an EMBL/GenBank/DDBJ whole genome shotgun (WGS) entry which is preliminary data.</text>
</comment>
<dbReference type="EMBL" id="JACHVY010000007">
    <property type="protein sequence ID" value="MBB2903357.1"/>
    <property type="molecule type" value="Genomic_DNA"/>
</dbReference>
<evidence type="ECO:0000313" key="1">
    <source>
        <dbReference type="EMBL" id="MBB2903357.1"/>
    </source>
</evidence>
<dbReference type="Proteomes" id="UP000533269">
    <property type="component" value="Unassembled WGS sequence"/>
</dbReference>
<gene>
    <name evidence="1" type="ORF">FHR75_004199</name>
</gene>
<sequence>MHPLIDISDPAGLLRLMDWLRPDFFAHRRGWPDLLTWRTDGEGITTDHRFVQVTSRRSTAVSSCRPWARAWWATSSMLTAPGWTARSS</sequence>
<accession>A0A7W4TRG7</accession>
<reference evidence="1 2" key="2">
    <citation type="submission" date="2020-08" db="EMBL/GenBank/DDBJ databases">
        <authorList>
            <person name="Partida-Martinez L."/>
            <person name="Huntemann M."/>
            <person name="Clum A."/>
            <person name="Wang J."/>
            <person name="Palaniappan K."/>
            <person name="Ritter S."/>
            <person name="Chen I.-M."/>
            <person name="Stamatis D."/>
            <person name="Reddy T."/>
            <person name="O'Malley R."/>
            <person name="Daum C."/>
            <person name="Shapiro N."/>
            <person name="Ivanova N."/>
            <person name="Kyrpides N."/>
            <person name="Woyke T."/>
        </authorList>
    </citation>
    <scope>NUCLEOTIDE SEQUENCE [LARGE SCALE GENOMIC DNA]</scope>
    <source>
        <strain evidence="1 2">AS2.23</strain>
    </source>
</reference>
<name>A0A7W4TRG7_KINRA</name>
<dbReference type="RefSeq" id="WP_183392973.1">
    <property type="nucleotide sequence ID" value="NZ_JACHVY010000007.1"/>
</dbReference>
<organism evidence="1 2">
    <name type="scientific">Kineococcus radiotolerans</name>
    <dbReference type="NCBI Taxonomy" id="131568"/>
    <lineage>
        <taxon>Bacteria</taxon>
        <taxon>Bacillati</taxon>
        <taxon>Actinomycetota</taxon>
        <taxon>Actinomycetes</taxon>
        <taxon>Kineosporiales</taxon>
        <taxon>Kineosporiaceae</taxon>
        <taxon>Kineococcus</taxon>
    </lineage>
</organism>
<proteinExistence type="predicted"/>
<evidence type="ECO:0000313" key="2">
    <source>
        <dbReference type="Proteomes" id="UP000533269"/>
    </source>
</evidence>
<protein>
    <submittedName>
        <fullName evidence="1">Uncharacterized protein</fullName>
    </submittedName>
</protein>